<dbReference type="InterPro" id="IPR016461">
    <property type="entry name" value="COMT-like"/>
</dbReference>
<dbReference type="CDD" id="cd02440">
    <property type="entry name" value="AdoMet_MTases"/>
    <property type="match status" value="1"/>
</dbReference>
<dbReference type="Gene3D" id="1.10.287.1350">
    <property type="match status" value="1"/>
</dbReference>
<comment type="caution">
    <text evidence="6">The sequence shown here is derived from an EMBL/GenBank/DDBJ whole genome shotgun (WGS) entry which is preliminary data.</text>
</comment>
<organism evidence="6 7">
    <name type="scientific">Actinomadura yumaensis</name>
    <dbReference type="NCBI Taxonomy" id="111807"/>
    <lineage>
        <taxon>Bacteria</taxon>
        <taxon>Bacillati</taxon>
        <taxon>Actinomycetota</taxon>
        <taxon>Actinomycetes</taxon>
        <taxon>Streptosporangiales</taxon>
        <taxon>Thermomonosporaceae</taxon>
        <taxon>Actinomadura</taxon>
    </lineage>
</organism>
<dbReference type="PROSITE" id="PS51683">
    <property type="entry name" value="SAM_OMT_II"/>
    <property type="match status" value="1"/>
</dbReference>
<accession>A0ABW2CW10</accession>
<keyword evidence="1 6" id="KW-0489">Methyltransferase</keyword>
<keyword evidence="2" id="KW-0808">Transferase</keyword>
<dbReference type="Pfam" id="PF00891">
    <property type="entry name" value="Methyltransf_2"/>
    <property type="match status" value="1"/>
</dbReference>
<dbReference type="SUPFAM" id="SSF53335">
    <property type="entry name" value="S-adenosyl-L-methionine-dependent methyltransferases"/>
    <property type="match status" value="1"/>
</dbReference>
<dbReference type="InterPro" id="IPR029063">
    <property type="entry name" value="SAM-dependent_MTases_sf"/>
</dbReference>
<protein>
    <submittedName>
        <fullName evidence="6">Methyltransferase</fullName>
    </submittedName>
</protein>
<dbReference type="InterPro" id="IPR036390">
    <property type="entry name" value="WH_DNA-bd_sf"/>
</dbReference>
<dbReference type="SUPFAM" id="SSF46785">
    <property type="entry name" value="Winged helix' DNA-binding domain"/>
    <property type="match status" value="1"/>
</dbReference>
<dbReference type="Proteomes" id="UP001596380">
    <property type="component" value="Unassembled WGS sequence"/>
</dbReference>
<dbReference type="PANTHER" id="PTHR43712:SF2">
    <property type="entry name" value="O-METHYLTRANSFERASE CICE"/>
    <property type="match status" value="1"/>
</dbReference>
<keyword evidence="7" id="KW-1185">Reference proteome</keyword>
<feature type="domain" description="O-methyltransferase C-terminal" evidence="4">
    <location>
        <begin position="111"/>
        <end position="317"/>
    </location>
</feature>
<sequence>MDAAERAARDRLGELIDGHIVTQIVSTAVRLGLPDLLGEEARTAAELAVKANADHSGMARLMKALAVLGLARESGDGTYQATPLSRGLRTGGESSLHGDAVMSGTCLYEAWGGLEFSVRTGSPAFENVHGQGLWEYLDAQPEDAAHFARTMGSSSGYYLSDILEVHDFSAARLLVDLGAGDGELVAQVLVRNPRLRAIAVDLPAMAVHTRRTLESRGVSDRCEVRAESFFDAVPPGADLYVLKAVLHNWDDEQAAAILRNCRAASAPDGRLLVIERVAEDTGGTLRSVVNDLAMLVLLGGRERTLREYDSLLGRAGYARTSHGTGAHGITVIEAAPVP</sequence>
<dbReference type="GO" id="GO:0032259">
    <property type="term" value="P:methylation"/>
    <property type="evidence" value="ECO:0007669"/>
    <property type="project" value="UniProtKB-KW"/>
</dbReference>
<feature type="domain" description="O-methyltransferase dimerisation" evidence="5">
    <location>
        <begin position="14"/>
        <end position="87"/>
    </location>
</feature>
<gene>
    <name evidence="6" type="ORF">ACFQKB_34150</name>
</gene>
<dbReference type="Gene3D" id="1.10.10.10">
    <property type="entry name" value="Winged helix-like DNA-binding domain superfamily/Winged helix DNA-binding domain"/>
    <property type="match status" value="1"/>
</dbReference>
<evidence type="ECO:0000313" key="7">
    <source>
        <dbReference type="Proteomes" id="UP001596380"/>
    </source>
</evidence>
<dbReference type="Gene3D" id="3.40.50.150">
    <property type="entry name" value="Vaccinia Virus protein VP39"/>
    <property type="match status" value="1"/>
</dbReference>
<dbReference type="GO" id="GO:0008168">
    <property type="term" value="F:methyltransferase activity"/>
    <property type="evidence" value="ECO:0007669"/>
    <property type="project" value="UniProtKB-KW"/>
</dbReference>
<evidence type="ECO:0000256" key="2">
    <source>
        <dbReference type="ARBA" id="ARBA00022679"/>
    </source>
</evidence>
<dbReference type="Pfam" id="PF08100">
    <property type="entry name" value="Dimerisation"/>
    <property type="match status" value="1"/>
</dbReference>
<evidence type="ECO:0000256" key="3">
    <source>
        <dbReference type="ARBA" id="ARBA00022691"/>
    </source>
</evidence>
<dbReference type="RefSeq" id="WP_378048908.1">
    <property type="nucleotide sequence ID" value="NZ_JBHSXE010000001.1"/>
</dbReference>
<dbReference type="EMBL" id="JBHSXS010000031">
    <property type="protein sequence ID" value="MFC6884844.1"/>
    <property type="molecule type" value="Genomic_DNA"/>
</dbReference>
<dbReference type="InterPro" id="IPR036388">
    <property type="entry name" value="WH-like_DNA-bd_sf"/>
</dbReference>
<evidence type="ECO:0000259" key="4">
    <source>
        <dbReference type="Pfam" id="PF00891"/>
    </source>
</evidence>
<dbReference type="PANTHER" id="PTHR43712">
    <property type="entry name" value="PUTATIVE (AFU_ORTHOLOGUE AFUA_4G14580)-RELATED"/>
    <property type="match status" value="1"/>
</dbReference>
<name>A0ABW2CW10_9ACTN</name>
<dbReference type="PIRSF" id="PIRSF005739">
    <property type="entry name" value="O-mtase"/>
    <property type="match status" value="1"/>
</dbReference>
<evidence type="ECO:0000256" key="1">
    <source>
        <dbReference type="ARBA" id="ARBA00022603"/>
    </source>
</evidence>
<dbReference type="InterPro" id="IPR012967">
    <property type="entry name" value="COMT_dimerisation"/>
</dbReference>
<evidence type="ECO:0000259" key="5">
    <source>
        <dbReference type="Pfam" id="PF08100"/>
    </source>
</evidence>
<keyword evidence="3" id="KW-0949">S-adenosyl-L-methionine</keyword>
<dbReference type="InterPro" id="IPR001077">
    <property type="entry name" value="COMT_C"/>
</dbReference>
<proteinExistence type="predicted"/>
<reference evidence="7" key="1">
    <citation type="journal article" date="2019" name="Int. J. Syst. Evol. Microbiol.">
        <title>The Global Catalogue of Microorganisms (GCM) 10K type strain sequencing project: providing services to taxonomists for standard genome sequencing and annotation.</title>
        <authorList>
            <consortium name="The Broad Institute Genomics Platform"/>
            <consortium name="The Broad Institute Genome Sequencing Center for Infectious Disease"/>
            <person name="Wu L."/>
            <person name="Ma J."/>
        </authorList>
    </citation>
    <scope>NUCLEOTIDE SEQUENCE [LARGE SCALE GENOMIC DNA]</scope>
    <source>
        <strain evidence="7">JCM 3369</strain>
    </source>
</reference>
<evidence type="ECO:0000313" key="6">
    <source>
        <dbReference type="EMBL" id="MFC6884844.1"/>
    </source>
</evidence>